<name>A0A4C1XTW8_EUMVA</name>
<evidence type="ECO:0000313" key="1">
    <source>
        <dbReference type="EMBL" id="GBP65629.1"/>
    </source>
</evidence>
<sequence>MIEIDKLVFNLKQLEKELQSTGRYVAQMTQVLHQASYIGPTTIRPPRLLDLLGSPYYHTRRSTRSLPFATGFTVVFNALAGLPEPQNIIKTGGTTRKSWKIRTKQ</sequence>
<evidence type="ECO:0000313" key="2">
    <source>
        <dbReference type="Proteomes" id="UP000299102"/>
    </source>
</evidence>
<dbReference type="Proteomes" id="UP000299102">
    <property type="component" value="Unassembled WGS sequence"/>
</dbReference>
<protein>
    <submittedName>
        <fullName evidence="1">Uncharacterized protein</fullName>
    </submittedName>
</protein>
<accession>A0A4C1XTW8</accession>
<organism evidence="1 2">
    <name type="scientific">Eumeta variegata</name>
    <name type="common">Bagworm moth</name>
    <name type="synonym">Eumeta japonica</name>
    <dbReference type="NCBI Taxonomy" id="151549"/>
    <lineage>
        <taxon>Eukaryota</taxon>
        <taxon>Metazoa</taxon>
        <taxon>Ecdysozoa</taxon>
        <taxon>Arthropoda</taxon>
        <taxon>Hexapoda</taxon>
        <taxon>Insecta</taxon>
        <taxon>Pterygota</taxon>
        <taxon>Neoptera</taxon>
        <taxon>Endopterygota</taxon>
        <taxon>Lepidoptera</taxon>
        <taxon>Glossata</taxon>
        <taxon>Ditrysia</taxon>
        <taxon>Tineoidea</taxon>
        <taxon>Psychidae</taxon>
        <taxon>Oiketicinae</taxon>
        <taxon>Eumeta</taxon>
    </lineage>
</organism>
<dbReference type="AlphaFoldDB" id="A0A4C1XTW8"/>
<reference evidence="1 2" key="1">
    <citation type="journal article" date="2019" name="Commun. Biol.">
        <title>The bagworm genome reveals a unique fibroin gene that provides high tensile strength.</title>
        <authorList>
            <person name="Kono N."/>
            <person name="Nakamura H."/>
            <person name="Ohtoshi R."/>
            <person name="Tomita M."/>
            <person name="Numata K."/>
            <person name="Arakawa K."/>
        </authorList>
    </citation>
    <scope>NUCLEOTIDE SEQUENCE [LARGE SCALE GENOMIC DNA]</scope>
</reference>
<gene>
    <name evidence="1" type="ORF">EVAR_47234_1</name>
</gene>
<comment type="caution">
    <text evidence="1">The sequence shown here is derived from an EMBL/GenBank/DDBJ whole genome shotgun (WGS) entry which is preliminary data.</text>
</comment>
<keyword evidence="2" id="KW-1185">Reference proteome</keyword>
<dbReference type="EMBL" id="BGZK01000934">
    <property type="protein sequence ID" value="GBP65629.1"/>
    <property type="molecule type" value="Genomic_DNA"/>
</dbReference>
<proteinExistence type="predicted"/>